<keyword evidence="2" id="KW-0472">Membrane</keyword>
<feature type="region of interest" description="Disordered" evidence="1">
    <location>
        <begin position="278"/>
        <end position="298"/>
    </location>
</feature>
<accession>A0A5H2Q424</accession>
<name>A0A5H2Q424_RALSL</name>
<keyword evidence="2" id="KW-1133">Transmembrane helix</keyword>
<dbReference type="InterPro" id="IPR011990">
    <property type="entry name" value="TPR-like_helical_dom_sf"/>
</dbReference>
<dbReference type="InterPro" id="IPR027417">
    <property type="entry name" value="P-loop_NTPase"/>
</dbReference>
<evidence type="ECO:0000256" key="2">
    <source>
        <dbReference type="SAM" id="Phobius"/>
    </source>
</evidence>
<sequence length="877" mass="97947">MTHRTIDQVLQRVQDAKSDSDFSYFFALLLAGEALFKTVTLGFIAALGDDKGRNRYRLEYTLARADGLGEWGRALEDAVSGAASQFLTADARPEQAELTRVSGSGTWQYEAVISLKSALENLGVDAEDVPAKSDLKRWFRLFVTLRNKTRGHGATLPSKAGRAADDLEKSINCVSKNLSLLRRPWAHLHRNYSGKYRVLPISTDLSHDSSPFEFLKRESHHSLPNGIYVYLGDFRRVPLISAGPELRDFFFANGGLGSKKFEMLSYLTDDKLDGDASDYATPTGTLPASETQGHGELSPKGECFSNAPDALEGYVSRPNLENKLRSLLLDDRRPIITLVGRGGIGKTSISLKVIQGLYEDTRYSAIVWLSARDVDLQLSGPKPVKPHVVSHEDIGRLYSDFVLSQEQLKEKGFNARSFFEKQLEKNDLGSCLYIFDNFETTQNPVELFNWIDTFIRLPNKALITTRLRDFKGDYPLEVAGMEDDEARDLVARTAGALGISTLLDRKYVDELIRTSEGHPYVIKILLGEFARARTHANVAKLIAGNDELLTALFERTYASLSPCAQRALLTLSAWHSSVPRIALEAVLMRSTAERHEVEKGVEALVQYSMAELHTAPADHQLFVRLPLVTSAFGKKKLSVSPLRASILSDVEMLQMLGPSRNDDIHLGLAYKLEKFIANIARRMDGGQSFEDYAPIVEMICRAYNPGWLLLARWHLELGGEESITQAKAELKRYLEQQPAESDAADAWRLLGYACYRTGDKLGEIHALIERAQLASVPYYDISNTANRLNAMLREHQLAVDKEEKQHLALRLLGVLESRRAEASADDLSRMAWLSMNTDQQSKAIEFTRAGLQIEPDNPHCLGLKERLHVDTSVDGRC</sequence>
<dbReference type="RefSeq" id="WP_014618432.1">
    <property type="nucleotide sequence ID" value="NZ_CDLS01000001.1"/>
</dbReference>
<protein>
    <recommendedName>
        <fullName evidence="4">NB-ARC domain-containing protein</fullName>
    </recommendedName>
</protein>
<dbReference type="Gene3D" id="3.40.50.300">
    <property type="entry name" value="P-loop containing nucleotide triphosphate hydrolases"/>
    <property type="match status" value="1"/>
</dbReference>
<keyword evidence="2" id="KW-0812">Transmembrane</keyword>
<dbReference type="AlphaFoldDB" id="A0A5H2Q424"/>
<reference evidence="3" key="1">
    <citation type="submission" date="2018-01" db="EMBL/GenBank/DDBJ databases">
        <title>Complete Genome Sequence of three strains from Ralstonia solanacearum ecotype Moko sequevar IIA-53 from Brazil.</title>
        <authorList>
            <person name="Silva J.R."/>
            <person name="Albuquerque G.M.R."/>
            <person name="Pais A.K.L."/>
            <person name="Silva A.M.F."/>
            <person name="Boiteux M.E.N.F."/>
            <person name="Souza E.B."/>
            <person name="Mariano R.L.R."/>
        </authorList>
    </citation>
    <scope>NUCLEOTIDE SEQUENCE [LARGE SCALE GENOMIC DNA]</scope>
    <source>
        <strain evidence="3">SFC</strain>
        <plasmid evidence="3">unnamed</plasmid>
    </source>
</reference>
<feature type="transmembrane region" description="Helical" evidence="2">
    <location>
        <begin position="22"/>
        <end position="47"/>
    </location>
</feature>
<feature type="compositionally biased region" description="Polar residues" evidence="1">
    <location>
        <begin position="280"/>
        <end position="292"/>
    </location>
</feature>
<dbReference type="SUPFAM" id="SSF52540">
    <property type="entry name" value="P-loop containing nucleoside triphosphate hydrolases"/>
    <property type="match status" value="1"/>
</dbReference>
<evidence type="ECO:0008006" key="4">
    <source>
        <dbReference type="Google" id="ProtNLM"/>
    </source>
</evidence>
<evidence type="ECO:0000313" key="3">
    <source>
        <dbReference type="EMBL" id="AYB57752.1"/>
    </source>
</evidence>
<dbReference type="Gene3D" id="1.25.40.10">
    <property type="entry name" value="Tetratricopeptide repeat domain"/>
    <property type="match status" value="1"/>
</dbReference>
<organism evidence="3">
    <name type="scientific">Ralstonia solanacearum</name>
    <name type="common">Pseudomonas solanacearum</name>
    <dbReference type="NCBI Taxonomy" id="305"/>
    <lineage>
        <taxon>Bacteria</taxon>
        <taxon>Pseudomonadati</taxon>
        <taxon>Pseudomonadota</taxon>
        <taxon>Betaproteobacteria</taxon>
        <taxon>Burkholderiales</taxon>
        <taxon>Burkholderiaceae</taxon>
        <taxon>Ralstonia</taxon>
        <taxon>Ralstonia solanacearum species complex</taxon>
    </lineage>
</organism>
<evidence type="ECO:0000256" key="1">
    <source>
        <dbReference type="SAM" id="MobiDB-lite"/>
    </source>
</evidence>
<dbReference type="EMBL" id="CP026093">
    <property type="protein sequence ID" value="AYB57752.1"/>
    <property type="molecule type" value="Genomic_DNA"/>
</dbReference>
<dbReference type="GeneID" id="61365383"/>
<keyword evidence="3" id="KW-0614">Plasmid</keyword>
<geneLocation type="plasmid" evidence="3">
    <name>unnamed</name>
</geneLocation>
<dbReference type="GO" id="GO:0043531">
    <property type="term" value="F:ADP binding"/>
    <property type="evidence" value="ECO:0007669"/>
    <property type="project" value="InterPro"/>
</dbReference>
<gene>
    <name evidence="3" type="ORF">C2L97_16960</name>
</gene>
<proteinExistence type="predicted"/>
<dbReference type="SUPFAM" id="SSF48452">
    <property type="entry name" value="TPR-like"/>
    <property type="match status" value="1"/>
</dbReference>